<protein>
    <recommendedName>
        <fullName evidence="2">histidine kinase</fullName>
        <ecNumber evidence="2">2.7.13.3</ecNumber>
    </recommendedName>
</protein>
<accession>A0A8J7I8R2</accession>
<dbReference type="Pfam" id="PF00512">
    <property type="entry name" value="HisKA"/>
    <property type="match status" value="1"/>
</dbReference>
<dbReference type="InterPro" id="IPR003594">
    <property type="entry name" value="HATPase_dom"/>
</dbReference>
<dbReference type="InterPro" id="IPR013655">
    <property type="entry name" value="PAS_fold_3"/>
</dbReference>
<evidence type="ECO:0000256" key="5">
    <source>
        <dbReference type="ARBA" id="ARBA00022777"/>
    </source>
</evidence>
<dbReference type="EMBL" id="JAECZA010000106">
    <property type="protein sequence ID" value="MBH8575135.1"/>
    <property type="molecule type" value="Genomic_DNA"/>
</dbReference>
<dbReference type="CDD" id="cd00156">
    <property type="entry name" value="REC"/>
    <property type="match status" value="1"/>
</dbReference>
<dbReference type="RefSeq" id="WP_214433929.1">
    <property type="nucleotide sequence ID" value="NZ_CAWPUQ010000009.1"/>
</dbReference>
<dbReference type="InterPro" id="IPR011006">
    <property type="entry name" value="CheY-like_superfamily"/>
</dbReference>
<evidence type="ECO:0000256" key="1">
    <source>
        <dbReference type="ARBA" id="ARBA00000085"/>
    </source>
</evidence>
<dbReference type="PROSITE" id="PS50109">
    <property type="entry name" value="HIS_KIN"/>
    <property type="match status" value="1"/>
</dbReference>
<keyword evidence="9" id="KW-0175">Coiled coil</keyword>
<evidence type="ECO:0000256" key="6">
    <source>
        <dbReference type="ARBA" id="ARBA00023012"/>
    </source>
</evidence>
<feature type="domain" description="PAC" evidence="13">
    <location>
        <begin position="479"/>
        <end position="531"/>
    </location>
</feature>
<dbReference type="SMART" id="SM00091">
    <property type="entry name" value="PAS"/>
    <property type="match status" value="4"/>
</dbReference>
<dbReference type="NCBIfam" id="TIGR00229">
    <property type="entry name" value="sensory_box"/>
    <property type="match status" value="4"/>
</dbReference>
<name>A0A8J7I8R2_9NOST</name>
<dbReference type="InterPro" id="IPR003661">
    <property type="entry name" value="HisK_dim/P_dom"/>
</dbReference>
<dbReference type="InterPro" id="IPR052162">
    <property type="entry name" value="Sensor_kinase/Photoreceptor"/>
</dbReference>
<dbReference type="InterPro" id="IPR036890">
    <property type="entry name" value="HATPase_C_sf"/>
</dbReference>
<dbReference type="Gene3D" id="3.30.450.20">
    <property type="entry name" value="PAS domain"/>
    <property type="match status" value="5"/>
</dbReference>
<dbReference type="InterPro" id="IPR005467">
    <property type="entry name" value="His_kinase_dom"/>
</dbReference>
<feature type="domain" description="PAS" evidence="12">
    <location>
        <begin position="271"/>
        <end position="348"/>
    </location>
</feature>
<dbReference type="SMART" id="SM00387">
    <property type="entry name" value="HATPase_c"/>
    <property type="match status" value="1"/>
</dbReference>
<feature type="domain" description="PAS" evidence="12">
    <location>
        <begin position="659"/>
        <end position="729"/>
    </location>
</feature>
<dbReference type="Gene3D" id="1.10.287.130">
    <property type="match status" value="1"/>
</dbReference>
<evidence type="ECO:0000256" key="4">
    <source>
        <dbReference type="ARBA" id="ARBA00022679"/>
    </source>
</evidence>
<dbReference type="SUPFAM" id="SSF52172">
    <property type="entry name" value="CheY-like"/>
    <property type="match status" value="1"/>
</dbReference>
<dbReference type="SUPFAM" id="SSF47384">
    <property type="entry name" value="Homodimeric domain of signal transducing histidine kinase"/>
    <property type="match status" value="1"/>
</dbReference>
<dbReference type="InterPro" id="IPR036097">
    <property type="entry name" value="HisK_dim/P_sf"/>
</dbReference>
<comment type="caution">
    <text evidence="14">The sequence shown here is derived from an EMBL/GenBank/DDBJ whole genome shotgun (WGS) entry which is preliminary data.</text>
</comment>
<feature type="domain" description="PAS" evidence="12">
    <location>
        <begin position="532"/>
        <end position="604"/>
    </location>
</feature>
<evidence type="ECO:0000259" key="13">
    <source>
        <dbReference type="PROSITE" id="PS50113"/>
    </source>
</evidence>
<evidence type="ECO:0000313" key="15">
    <source>
        <dbReference type="Proteomes" id="UP000662314"/>
    </source>
</evidence>
<comment type="catalytic activity">
    <reaction evidence="1">
        <text>ATP + protein L-histidine = ADP + protein N-phospho-L-histidine.</text>
        <dbReference type="EC" id="2.7.13.3"/>
    </reaction>
</comment>
<dbReference type="PROSITE" id="PS50112">
    <property type="entry name" value="PAS"/>
    <property type="match status" value="4"/>
</dbReference>
<feature type="coiled-coil region" evidence="9">
    <location>
        <begin position="775"/>
        <end position="805"/>
    </location>
</feature>
<dbReference type="PROSITE" id="PS50110">
    <property type="entry name" value="RESPONSE_REGULATORY"/>
    <property type="match status" value="1"/>
</dbReference>
<dbReference type="PROSITE" id="PS50113">
    <property type="entry name" value="PAC"/>
    <property type="match status" value="3"/>
</dbReference>
<dbReference type="InterPro" id="IPR000700">
    <property type="entry name" value="PAS-assoc_C"/>
</dbReference>
<proteinExistence type="predicted"/>
<comment type="function">
    <text evidence="7">Photoreceptor which exists in two forms that are reversibly interconvertible by light: the R form that absorbs maximally in the red region of the spectrum and the FR form that absorbs maximally in the far-red region.</text>
</comment>
<sequence length="1028" mass="117359">MAQPLTVLIIDDCLEDRQVYRRYLLQDEEHSYTILEEESGEGALALCQQFQPDCILLDFVLPDLDGLEFLAELQLLAKQAMPAAIMLTGYGNEALAVQAMKSGVQDYLVKGQTTAERLRSTIHSAIQNVRLRQELQRSEERFRTSVENMLDCFGIYSAIRDRAGEIEDFSVDYVNAAACEFFCITQEEQQSKGLGKILPHFCEDGLFDEFCRVVETSQPLVKESLVYTSFASKQRSLKVIDIRITKMGDGFVASWRDVTQKKQAEERLRASQQFIERIAKTTPGILYVYDLVEQRSIYINHQITQLLGYTPEQIQDMGTEFMPKLMHPDDLAQFPMYQQRVNSAQEGEVLENEYRMRHANGEWRWFCSRDTVFTRNSDGSSQQIIGTTIDISDRKHTEEQLRLSNERFQLAAAAVDSLIYDWDIQKNTVDRTEGLTRILGYSQQEAEPNQKWWIEQIHSDDREHLGNYFRNISANQNRYSAEYRVRHKNNQYLYVLDRGVIARDARGEPVRAVGSMMDISARKHAEVALRQSEAKFRRIVESNIVGIYFGDFSGQIYEANDAFLEMFDYTREELEAGVMRWDLMTPPEYQDLDRQKVQELQVSGVCTPFEKEYCRKDGTRVPVLLGIACTEGTEKEGYAVCFVIDITKRKLAEVALRRSEERYRYLSDAIPQLVWICDAKGEYEHVNQRWCEFTGQTIDEALKFDWTKVIHPEDLPVVMQVWTQALQTEKSYEQEIRYKSRDGNYRWHLARAVPIKDELGHVVMWFGTGTDINDRKQLEAERDRLLQLEQVARAEAEAANQAKDEFVAMVSHDLRSPLHAIIGWAELLRTRKLDADTFATALETIERNAKSQATLLEDLLNISRILRGKLQLQVSPVNLANIVKMAIKTAYPSANAKGIHLESILDESIPSITGDTNRLLQVLGNLLSNAIKFTPSQGRVDVRLCVCPEPNSSDSALIEVSDTGIGISSEFLPYVFERYRQAGRIHKQVGLGLGLAIARHLVELHGGTIQASSPGEGQGSTFAIKLPL</sequence>
<dbReference type="SUPFAM" id="SSF55874">
    <property type="entry name" value="ATPase domain of HSP90 chaperone/DNA topoisomerase II/histidine kinase"/>
    <property type="match status" value="1"/>
</dbReference>
<evidence type="ECO:0000259" key="11">
    <source>
        <dbReference type="PROSITE" id="PS50110"/>
    </source>
</evidence>
<dbReference type="InterPro" id="IPR001789">
    <property type="entry name" value="Sig_transdc_resp-reg_receiver"/>
</dbReference>
<dbReference type="Gene3D" id="3.30.565.10">
    <property type="entry name" value="Histidine kinase-like ATPase, C-terminal domain"/>
    <property type="match status" value="1"/>
</dbReference>
<dbReference type="SMART" id="SM00086">
    <property type="entry name" value="PAC"/>
    <property type="match status" value="4"/>
</dbReference>
<dbReference type="Pfam" id="PF00072">
    <property type="entry name" value="Response_reg"/>
    <property type="match status" value="1"/>
</dbReference>
<reference evidence="14 15" key="1">
    <citation type="journal article" date="2021" name="Int. J. Syst. Evol. Microbiol.">
        <title>Amazonocrinis nigriterrae gen. nov., sp. nov., Atlanticothrix silvestris gen. nov., sp. nov. and Dendronalium phyllosphericum gen. nov., sp. nov., nostocacean cyanobacteria from Brazilian environments.</title>
        <authorList>
            <person name="Alvarenga D.O."/>
            <person name="Andreote A.P.D."/>
            <person name="Branco L.H.Z."/>
            <person name="Delbaje E."/>
            <person name="Cruz R.B."/>
            <person name="Varani A.M."/>
            <person name="Fiore M.F."/>
        </authorList>
    </citation>
    <scope>NUCLEOTIDE SEQUENCE [LARGE SCALE GENOMIC DNA]</scope>
    <source>
        <strain evidence="14 15">CENA369</strain>
    </source>
</reference>
<dbReference type="Pfam" id="PF02518">
    <property type="entry name" value="HATPase_c"/>
    <property type="match status" value="1"/>
</dbReference>
<organism evidence="14 15">
    <name type="scientific">Dendronalium phyllosphericum CENA369</name>
    <dbReference type="NCBI Taxonomy" id="1725256"/>
    <lineage>
        <taxon>Bacteria</taxon>
        <taxon>Bacillati</taxon>
        <taxon>Cyanobacteriota</taxon>
        <taxon>Cyanophyceae</taxon>
        <taxon>Nostocales</taxon>
        <taxon>Nostocaceae</taxon>
        <taxon>Dendronalium</taxon>
        <taxon>Dendronalium phyllosphericum</taxon>
    </lineage>
</organism>
<dbReference type="SUPFAM" id="SSF55785">
    <property type="entry name" value="PYP-like sensor domain (PAS domain)"/>
    <property type="match status" value="5"/>
</dbReference>
<evidence type="ECO:0000256" key="2">
    <source>
        <dbReference type="ARBA" id="ARBA00012438"/>
    </source>
</evidence>
<dbReference type="InterPro" id="IPR001610">
    <property type="entry name" value="PAC"/>
</dbReference>
<evidence type="ECO:0000256" key="3">
    <source>
        <dbReference type="ARBA" id="ARBA00022553"/>
    </source>
</evidence>
<keyword evidence="4" id="KW-0808">Transferase</keyword>
<evidence type="ECO:0000256" key="7">
    <source>
        <dbReference type="ARBA" id="ARBA00055745"/>
    </source>
</evidence>
<dbReference type="AlphaFoldDB" id="A0A8J7I8R2"/>
<dbReference type="Pfam" id="PF08447">
    <property type="entry name" value="PAS_3"/>
    <property type="match status" value="3"/>
</dbReference>
<dbReference type="GO" id="GO:0000155">
    <property type="term" value="F:phosphorelay sensor kinase activity"/>
    <property type="evidence" value="ECO:0007669"/>
    <property type="project" value="InterPro"/>
</dbReference>
<dbReference type="InterPro" id="IPR004358">
    <property type="entry name" value="Sig_transdc_His_kin-like_C"/>
</dbReference>
<dbReference type="Proteomes" id="UP000662314">
    <property type="component" value="Unassembled WGS sequence"/>
</dbReference>
<feature type="domain" description="PAC" evidence="13">
    <location>
        <begin position="350"/>
        <end position="403"/>
    </location>
</feature>
<feature type="domain" description="Response regulatory" evidence="11">
    <location>
        <begin position="6"/>
        <end position="125"/>
    </location>
</feature>
<dbReference type="SMART" id="SM00388">
    <property type="entry name" value="HisKA"/>
    <property type="match status" value="1"/>
</dbReference>
<evidence type="ECO:0000259" key="10">
    <source>
        <dbReference type="PROSITE" id="PS50109"/>
    </source>
</evidence>
<feature type="modified residue" description="4-aspartylphosphate" evidence="8">
    <location>
        <position position="58"/>
    </location>
</feature>
<evidence type="ECO:0000256" key="8">
    <source>
        <dbReference type="PROSITE-ProRule" id="PRU00169"/>
    </source>
</evidence>
<evidence type="ECO:0000259" key="12">
    <source>
        <dbReference type="PROSITE" id="PS50112"/>
    </source>
</evidence>
<evidence type="ECO:0000256" key="9">
    <source>
        <dbReference type="SAM" id="Coils"/>
    </source>
</evidence>
<dbReference type="CDD" id="cd00130">
    <property type="entry name" value="PAS"/>
    <property type="match status" value="4"/>
</dbReference>
<dbReference type="InterPro" id="IPR035965">
    <property type="entry name" value="PAS-like_dom_sf"/>
</dbReference>
<feature type="domain" description="PAC" evidence="13">
    <location>
        <begin position="732"/>
        <end position="784"/>
    </location>
</feature>
<dbReference type="Pfam" id="PF13426">
    <property type="entry name" value="PAS_9"/>
    <property type="match status" value="1"/>
</dbReference>
<keyword evidence="3 8" id="KW-0597">Phosphoprotein</keyword>
<feature type="domain" description="Histidine kinase" evidence="10">
    <location>
        <begin position="809"/>
        <end position="1028"/>
    </location>
</feature>
<dbReference type="InterPro" id="IPR000014">
    <property type="entry name" value="PAS"/>
</dbReference>
<dbReference type="PANTHER" id="PTHR43304:SF1">
    <property type="entry name" value="PAC DOMAIN-CONTAINING PROTEIN"/>
    <property type="match status" value="1"/>
</dbReference>
<dbReference type="Gene3D" id="3.40.50.2300">
    <property type="match status" value="1"/>
</dbReference>
<gene>
    <name evidence="14" type="ORF">I8752_19370</name>
</gene>
<dbReference type="CDD" id="cd00082">
    <property type="entry name" value="HisKA"/>
    <property type="match status" value="1"/>
</dbReference>
<dbReference type="FunFam" id="3.30.565.10:FF:000006">
    <property type="entry name" value="Sensor histidine kinase WalK"/>
    <property type="match status" value="1"/>
</dbReference>
<keyword evidence="15" id="KW-1185">Reference proteome</keyword>
<dbReference type="EC" id="2.7.13.3" evidence="2"/>
<keyword evidence="6" id="KW-0902">Two-component regulatory system</keyword>
<feature type="domain" description="PAS" evidence="12">
    <location>
        <begin position="404"/>
        <end position="476"/>
    </location>
</feature>
<dbReference type="PANTHER" id="PTHR43304">
    <property type="entry name" value="PHYTOCHROME-LIKE PROTEIN CPH1"/>
    <property type="match status" value="1"/>
</dbReference>
<keyword evidence="5" id="KW-0418">Kinase</keyword>
<dbReference type="SMART" id="SM00448">
    <property type="entry name" value="REC"/>
    <property type="match status" value="1"/>
</dbReference>
<evidence type="ECO:0000313" key="14">
    <source>
        <dbReference type="EMBL" id="MBH8575135.1"/>
    </source>
</evidence>
<dbReference type="FunFam" id="3.30.450.20:FF:000099">
    <property type="entry name" value="Sensory box sensor histidine kinase"/>
    <property type="match status" value="1"/>
</dbReference>
<dbReference type="PRINTS" id="PR00344">
    <property type="entry name" value="BCTRLSENSOR"/>
</dbReference>